<comment type="caution">
    <text evidence="2">The sequence shown here is derived from an EMBL/GenBank/DDBJ whole genome shotgun (WGS) entry which is preliminary data.</text>
</comment>
<feature type="region of interest" description="Disordered" evidence="1">
    <location>
        <begin position="51"/>
        <end position="84"/>
    </location>
</feature>
<protein>
    <submittedName>
        <fullName evidence="2">Uncharacterized protein</fullName>
    </submittedName>
</protein>
<evidence type="ECO:0000313" key="2">
    <source>
        <dbReference type="EMBL" id="KAF0021646.1"/>
    </source>
</evidence>
<name>A0A6A4RGN0_SCOMX</name>
<dbReference type="EMBL" id="VEVO01003544">
    <property type="protein sequence ID" value="KAF0021646.1"/>
    <property type="molecule type" value="Genomic_DNA"/>
</dbReference>
<gene>
    <name evidence="2" type="ORF">F2P81_026101</name>
</gene>
<dbReference type="Proteomes" id="UP000438429">
    <property type="component" value="Unassembled WGS sequence"/>
</dbReference>
<evidence type="ECO:0000256" key="1">
    <source>
        <dbReference type="SAM" id="MobiDB-lite"/>
    </source>
</evidence>
<dbReference type="AlphaFoldDB" id="A0A6A4RGN0"/>
<sequence>MMFNISIDGGPFSKNLEDFDSIRSVLLYRVRSLLEYRRGFKNLVQGESSAHLGVGRAEADGAERDTDNDRESTSASNNSSDYSE</sequence>
<organism evidence="2 3">
    <name type="scientific">Scophthalmus maximus</name>
    <name type="common">Turbot</name>
    <name type="synonym">Psetta maxima</name>
    <dbReference type="NCBI Taxonomy" id="52904"/>
    <lineage>
        <taxon>Eukaryota</taxon>
        <taxon>Metazoa</taxon>
        <taxon>Chordata</taxon>
        <taxon>Craniata</taxon>
        <taxon>Vertebrata</taxon>
        <taxon>Euteleostomi</taxon>
        <taxon>Actinopterygii</taxon>
        <taxon>Neopterygii</taxon>
        <taxon>Teleostei</taxon>
        <taxon>Neoteleostei</taxon>
        <taxon>Acanthomorphata</taxon>
        <taxon>Carangaria</taxon>
        <taxon>Pleuronectiformes</taxon>
        <taxon>Pleuronectoidei</taxon>
        <taxon>Scophthalmidae</taxon>
        <taxon>Scophthalmus</taxon>
    </lineage>
</organism>
<evidence type="ECO:0000313" key="3">
    <source>
        <dbReference type="Proteomes" id="UP000438429"/>
    </source>
</evidence>
<feature type="compositionally biased region" description="Low complexity" evidence="1">
    <location>
        <begin position="73"/>
        <end position="84"/>
    </location>
</feature>
<reference evidence="2 3" key="1">
    <citation type="submission" date="2019-06" db="EMBL/GenBank/DDBJ databases">
        <title>Draft genomes of female and male turbot (Scophthalmus maximus).</title>
        <authorList>
            <person name="Xu H."/>
            <person name="Xu X.-W."/>
            <person name="Shao C."/>
            <person name="Chen S."/>
        </authorList>
    </citation>
    <scope>NUCLEOTIDE SEQUENCE [LARGE SCALE GENOMIC DNA]</scope>
    <source>
        <strain evidence="2">Ysfricsl-2016a</strain>
        <tissue evidence="2">Blood</tissue>
    </source>
</reference>
<feature type="compositionally biased region" description="Basic and acidic residues" evidence="1">
    <location>
        <begin position="57"/>
        <end position="72"/>
    </location>
</feature>
<proteinExistence type="predicted"/>
<accession>A0A6A4RGN0</accession>